<gene>
    <name evidence="2" type="ORF">C1280_25680</name>
</gene>
<evidence type="ECO:0000313" key="2">
    <source>
        <dbReference type="EMBL" id="AWM40060.1"/>
    </source>
</evidence>
<evidence type="ECO:0000313" key="3">
    <source>
        <dbReference type="Proteomes" id="UP000245802"/>
    </source>
</evidence>
<name>A0A2Z3HFE2_9BACT</name>
<organism evidence="2 3">
    <name type="scientific">Gemmata obscuriglobus</name>
    <dbReference type="NCBI Taxonomy" id="114"/>
    <lineage>
        <taxon>Bacteria</taxon>
        <taxon>Pseudomonadati</taxon>
        <taxon>Planctomycetota</taxon>
        <taxon>Planctomycetia</taxon>
        <taxon>Gemmatales</taxon>
        <taxon>Gemmataceae</taxon>
        <taxon>Gemmata</taxon>
    </lineage>
</organism>
<keyword evidence="3" id="KW-1185">Reference proteome</keyword>
<keyword evidence="1" id="KW-0732">Signal</keyword>
<dbReference type="KEGG" id="gog:C1280_25680"/>
<reference evidence="2 3" key="1">
    <citation type="submission" date="2018-01" db="EMBL/GenBank/DDBJ databases">
        <title>G. obscuriglobus.</title>
        <authorList>
            <person name="Franke J."/>
            <person name="Blomberg W."/>
            <person name="Selmecki A."/>
        </authorList>
    </citation>
    <scope>NUCLEOTIDE SEQUENCE [LARGE SCALE GENOMIC DNA]</scope>
    <source>
        <strain evidence="2 3">DSM 5831</strain>
    </source>
</reference>
<protein>
    <recommendedName>
        <fullName evidence="4">TIGR03000 domain-containing protein</fullName>
    </recommendedName>
</protein>
<proteinExistence type="predicted"/>
<evidence type="ECO:0000256" key="1">
    <source>
        <dbReference type="SAM" id="SignalP"/>
    </source>
</evidence>
<dbReference type="Proteomes" id="UP000245802">
    <property type="component" value="Chromosome"/>
</dbReference>
<accession>A0A2Z3HFE2</accession>
<dbReference type="RefSeq" id="WP_010047782.1">
    <property type="nucleotide sequence ID" value="NZ_CP025958.1"/>
</dbReference>
<dbReference type="EMBL" id="CP025958">
    <property type="protein sequence ID" value="AWM40060.1"/>
    <property type="molecule type" value="Genomic_DNA"/>
</dbReference>
<evidence type="ECO:0008006" key="4">
    <source>
        <dbReference type="Google" id="ProtNLM"/>
    </source>
</evidence>
<sequence>MVRFTLALLALTGITLTADAQPGRLPLAPGVHQGSSIGPGTQFLRQSHSHLPLSPGVYQGSSIGPGTQFLPQPTSRFNSGASWINPYAGRPTSGYQFFPRPYYFGYSYGLDYEYIEQPGYDEPVYPVVGPVVRVPRPEPTVVLANEFPATLVVQFPAAADVWLNGREVSGAAADERVLTSPVLKPGESYAFAVKARWAAGGKTYEANRTVTLGSGDRSRLIVVSGTEVK</sequence>
<dbReference type="AlphaFoldDB" id="A0A2Z3HFE2"/>
<feature type="chain" id="PRO_5016317562" description="TIGR03000 domain-containing protein" evidence="1">
    <location>
        <begin position="21"/>
        <end position="229"/>
    </location>
</feature>
<dbReference type="OrthoDB" id="9979451at2"/>
<feature type="signal peptide" evidence="1">
    <location>
        <begin position="1"/>
        <end position="20"/>
    </location>
</feature>